<keyword evidence="1" id="KW-0328">Glycosyltransferase</keyword>
<dbReference type="PANTHER" id="PTHR43363:SF1">
    <property type="entry name" value="HYPOXANTHINE-GUANINE PHOSPHORIBOSYLTRANSFERASE"/>
    <property type="match status" value="1"/>
</dbReference>
<reference evidence="4" key="1">
    <citation type="submission" date="2020-12" db="EMBL/GenBank/DDBJ databases">
        <authorList>
            <person name="Huq M.A."/>
        </authorList>
    </citation>
    <scope>NUCLEOTIDE SEQUENCE</scope>
    <source>
        <strain evidence="4">MAHUQ-46</strain>
    </source>
</reference>
<accession>A0A934MPM6</accession>
<comment type="caution">
    <text evidence="4">The sequence shown here is derived from an EMBL/GenBank/DDBJ whole genome shotgun (WGS) entry which is preliminary data.</text>
</comment>
<organism evidence="4 5">
    <name type="scientific">Paenibacillus roseus</name>
    <dbReference type="NCBI Taxonomy" id="2798579"/>
    <lineage>
        <taxon>Bacteria</taxon>
        <taxon>Bacillati</taxon>
        <taxon>Bacillota</taxon>
        <taxon>Bacilli</taxon>
        <taxon>Bacillales</taxon>
        <taxon>Paenibacillaceae</taxon>
        <taxon>Paenibacillus</taxon>
    </lineage>
</organism>
<feature type="domain" description="Phosphoribosyltransferase" evidence="3">
    <location>
        <begin position="15"/>
        <end position="163"/>
    </location>
</feature>
<evidence type="ECO:0000313" key="4">
    <source>
        <dbReference type="EMBL" id="MBJ6360564.1"/>
    </source>
</evidence>
<evidence type="ECO:0000256" key="2">
    <source>
        <dbReference type="ARBA" id="ARBA00022679"/>
    </source>
</evidence>
<dbReference type="Proteomes" id="UP000640274">
    <property type="component" value="Unassembled WGS sequence"/>
</dbReference>
<evidence type="ECO:0000256" key="1">
    <source>
        <dbReference type="ARBA" id="ARBA00022676"/>
    </source>
</evidence>
<protein>
    <recommendedName>
        <fullName evidence="3">Phosphoribosyltransferase domain-containing protein</fullName>
    </recommendedName>
</protein>
<dbReference type="SUPFAM" id="SSF53271">
    <property type="entry name" value="PRTase-like"/>
    <property type="match status" value="1"/>
</dbReference>
<dbReference type="InterPro" id="IPR029057">
    <property type="entry name" value="PRTase-like"/>
</dbReference>
<dbReference type="EMBL" id="JAELUP010000011">
    <property type="protein sequence ID" value="MBJ6360564.1"/>
    <property type="molecule type" value="Genomic_DNA"/>
</dbReference>
<proteinExistence type="predicted"/>
<dbReference type="RefSeq" id="WP_199018119.1">
    <property type="nucleotide sequence ID" value="NZ_JAELUP010000011.1"/>
</dbReference>
<dbReference type="GO" id="GO:0016757">
    <property type="term" value="F:glycosyltransferase activity"/>
    <property type="evidence" value="ECO:0007669"/>
    <property type="project" value="UniProtKB-KW"/>
</dbReference>
<name>A0A934MPM6_9BACL</name>
<dbReference type="CDD" id="cd06223">
    <property type="entry name" value="PRTases_typeI"/>
    <property type="match status" value="1"/>
</dbReference>
<dbReference type="PANTHER" id="PTHR43363">
    <property type="entry name" value="HYPOXANTHINE PHOSPHORIBOSYLTRANSFERASE"/>
    <property type="match status" value="1"/>
</dbReference>
<sequence length="223" mass="25907">MIFEINPIYKSYVMSWEDYEDHIQNLIKKIEAAYFIPEIIVGIFQGGWIVGQSLLDYFPDARMVGCQVNYNDKIPSPLYFVTDERKGQFHSFVSDKKILIVDEVIDSGRTLSFFKEDILSLGSNQVKVASFYHFEHSKLFPDFSVRKLSDPLNIVFPWRFRRDIDTLIYNVLQETPITIEALARLLHTTFGYNFPLQTVELGVSRLNSQNALFREGGSVRKKM</sequence>
<keyword evidence="5" id="KW-1185">Reference proteome</keyword>
<evidence type="ECO:0000313" key="5">
    <source>
        <dbReference type="Proteomes" id="UP000640274"/>
    </source>
</evidence>
<dbReference type="Gene3D" id="3.40.50.2020">
    <property type="match status" value="1"/>
</dbReference>
<dbReference type="AlphaFoldDB" id="A0A934MPM6"/>
<gene>
    <name evidence="4" type="ORF">JFN88_04410</name>
</gene>
<dbReference type="InterPro" id="IPR000836">
    <property type="entry name" value="PRTase_dom"/>
</dbReference>
<dbReference type="Pfam" id="PF00156">
    <property type="entry name" value="Pribosyltran"/>
    <property type="match status" value="1"/>
</dbReference>
<evidence type="ECO:0000259" key="3">
    <source>
        <dbReference type="Pfam" id="PF00156"/>
    </source>
</evidence>
<keyword evidence="2" id="KW-0808">Transferase</keyword>